<feature type="non-terminal residue" evidence="1">
    <location>
        <position position="60"/>
    </location>
</feature>
<name>X1RBL4_9ZZZZ</name>
<sequence>MPKQTSLYEAALKPLKKAAAVLNLEPNIVEVLSSPERMLIVSIPVKMDDGKTKVFTGYRV</sequence>
<gene>
    <name evidence="1" type="ORF">S06H3_56496</name>
</gene>
<dbReference type="AlphaFoldDB" id="X1RBL4"/>
<protein>
    <submittedName>
        <fullName evidence="1">Uncharacterized protein</fullName>
    </submittedName>
</protein>
<evidence type="ECO:0000313" key="1">
    <source>
        <dbReference type="EMBL" id="GAI52964.1"/>
    </source>
</evidence>
<comment type="caution">
    <text evidence="1">The sequence shown here is derived from an EMBL/GenBank/DDBJ whole genome shotgun (WGS) entry which is preliminary data.</text>
</comment>
<accession>X1RBL4</accession>
<reference evidence="1" key="1">
    <citation type="journal article" date="2014" name="Front. Microbiol.">
        <title>High frequency of phylogenetically diverse reductive dehalogenase-homologous genes in deep subseafloor sedimentary metagenomes.</title>
        <authorList>
            <person name="Kawai M."/>
            <person name="Futagami T."/>
            <person name="Toyoda A."/>
            <person name="Takaki Y."/>
            <person name="Nishi S."/>
            <person name="Hori S."/>
            <person name="Arai W."/>
            <person name="Tsubouchi T."/>
            <person name="Morono Y."/>
            <person name="Uchiyama I."/>
            <person name="Ito T."/>
            <person name="Fujiyama A."/>
            <person name="Inagaki F."/>
            <person name="Takami H."/>
        </authorList>
    </citation>
    <scope>NUCLEOTIDE SEQUENCE</scope>
    <source>
        <strain evidence="1">Expedition CK06-06</strain>
    </source>
</reference>
<dbReference type="EMBL" id="BARV01036342">
    <property type="protein sequence ID" value="GAI52964.1"/>
    <property type="molecule type" value="Genomic_DNA"/>
</dbReference>
<dbReference type="InterPro" id="IPR046346">
    <property type="entry name" value="Aminoacid_DH-like_N_sf"/>
</dbReference>
<dbReference type="SUPFAM" id="SSF53223">
    <property type="entry name" value="Aminoacid dehydrogenase-like, N-terminal domain"/>
    <property type="match status" value="1"/>
</dbReference>
<proteinExistence type="predicted"/>
<dbReference type="Gene3D" id="1.10.8.1210">
    <property type="match status" value="1"/>
</dbReference>
<organism evidence="1">
    <name type="scientific">marine sediment metagenome</name>
    <dbReference type="NCBI Taxonomy" id="412755"/>
    <lineage>
        <taxon>unclassified sequences</taxon>
        <taxon>metagenomes</taxon>
        <taxon>ecological metagenomes</taxon>
    </lineage>
</organism>